<feature type="non-terminal residue" evidence="3">
    <location>
        <position position="1"/>
    </location>
</feature>
<evidence type="ECO:0000313" key="4">
    <source>
        <dbReference type="Proteomes" id="UP001079672"/>
    </source>
</evidence>
<evidence type="ECO:0000256" key="2">
    <source>
        <dbReference type="ARBA" id="ARBA00023239"/>
    </source>
</evidence>
<proteinExistence type="predicted"/>
<organism evidence="3 4">
    <name type="scientific">Bacteroides fragilis</name>
    <dbReference type="NCBI Taxonomy" id="817"/>
    <lineage>
        <taxon>Bacteria</taxon>
        <taxon>Pseudomonadati</taxon>
        <taxon>Bacteroidota</taxon>
        <taxon>Bacteroidia</taxon>
        <taxon>Bacteroidales</taxon>
        <taxon>Bacteroidaceae</taxon>
        <taxon>Bacteroides</taxon>
    </lineage>
</organism>
<sequence>GGQPTLGFRLDIASIAKGCGYAHVLTASDKEGLSCALEKLSGLSGPVLLEIKVRIDSRDDLGRPTTTPVENKEHFMDFITNG</sequence>
<dbReference type="Proteomes" id="UP001079672">
    <property type="component" value="Unassembled WGS sequence"/>
</dbReference>
<dbReference type="PANTHER" id="PTHR42818:SF1">
    <property type="entry name" value="SULFOPYRUVATE DECARBOXYLASE"/>
    <property type="match status" value="1"/>
</dbReference>
<gene>
    <name evidence="3" type="ORF">O1433_03790</name>
</gene>
<dbReference type="InterPro" id="IPR051818">
    <property type="entry name" value="TPP_dependent_decarboxylase"/>
</dbReference>
<keyword evidence="1" id="KW-0210">Decarboxylase</keyword>
<protein>
    <submittedName>
        <fullName evidence="3">Phosphonopyruvate decarboxylase</fullName>
    </submittedName>
</protein>
<dbReference type="GO" id="GO:0016831">
    <property type="term" value="F:carboxy-lyase activity"/>
    <property type="evidence" value="ECO:0007669"/>
    <property type="project" value="UniProtKB-KW"/>
</dbReference>
<accession>A0A9Q4JF43</accession>
<evidence type="ECO:0000256" key="1">
    <source>
        <dbReference type="ARBA" id="ARBA00022793"/>
    </source>
</evidence>
<dbReference type="InterPro" id="IPR029061">
    <property type="entry name" value="THDP-binding"/>
</dbReference>
<keyword evidence="2" id="KW-0456">Lyase</keyword>
<evidence type="ECO:0000313" key="3">
    <source>
        <dbReference type="EMBL" id="MCZ2686620.1"/>
    </source>
</evidence>
<name>A0A9Q4JF43_BACFG</name>
<reference evidence="3" key="1">
    <citation type="submission" date="2022-12" db="EMBL/GenBank/DDBJ databases">
        <title>Development of a Multilocus Sequence Typing Scheme for Bacteroides fragilis Based on Whole Genome Sequencing Data and Clinical Application.</title>
        <authorList>
            <person name="Nielsen F.D."/>
            <person name="Justesen U.S."/>
        </authorList>
    </citation>
    <scope>NUCLEOTIDE SEQUENCE</scope>
    <source>
        <strain evidence="3">BF_AM_ODE_DK_2015_4</strain>
    </source>
</reference>
<comment type="caution">
    <text evidence="3">The sequence shown here is derived from an EMBL/GenBank/DDBJ whole genome shotgun (WGS) entry which is preliminary data.</text>
</comment>
<dbReference type="PANTHER" id="PTHR42818">
    <property type="entry name" value="SULFOPYRUVATE DECARBOXYLASE SUBUNIT ALPHA"/>
    <property type="match status" value="1"/>
</dbReference>
<dbReference type="AlphaFoldDB" id="A0A9Q4JF43"/>
<dbReference type="SUPFAM" id="SSF52518">
    <property type="entry name" value="Thiamin diphosphate-binding fold (THDP-binding)"/>
    <property type="match status" value="1"/>
</dbReference>
<dbReference type="EMBL" id="JAPTZU010000001">
    <property type="protein sequence ID" value="MCZ2686620.1"/>
    <property type="molecule type" value="Genomic_DNA"/>
</dbReference>